<dbReference type="EMBL" id="JAQJZL010000004">
    <property type="protein sequence ID" value="KAJ6044758.1"/>
    <property type="molecule type" value="Genomic_DNA"/>
</dbReference>
<comment type="caution">
    <text evidence="2">The sequence shown here is derived from an EMBL/GenBank/DDBJ whole genome shotgun (WGS) entry which is preliminary data.</text>
</comment>
<dbReference type="PANTHER" id="PTHR43698">
    <property type="entry name" value="RIBD C-TERMINAL DOMAIN CONTAINING PROTEIN"/>
    <property type="match status" value="1"/>
</dbReference>
<evidence type="ECO:0000259" key="1">
    <source>
        <dbReference type="Pfam" id="PF07883"/>
    </source>
</evidence>
<organism evidence="2 3">
    <name type="scientific">Penicillium canescens</name>
    <dbReference type="NCBI Taxonomy" id="5083"/>
    <lineage>
        <taxon>Eukaryota</taxon>
        <taxon>Fungi</taxon>
        <taxon>Dikarya</taxon>
        <taxon>Ascomycota</taxon>
        <taxon>Pezizomycotina</taxon>
        <taxon>Eurotiomycetes</taxon>
        <taxon>Eurotiomycetidae</taxon>
        <taxon>Eurotiales</taxon>
        <taxon>Aspergillaceae</taxon>
        <taxon>Penicillium</taxon>
    </lineage>
</organism>
<dbReference type="PANTHER" id="PTHR43698:SF1">
    <property type="entry name" value="BLL4564 PROTEIN"/>
    <property type="match status" value="1"/>
</dbReference>
<name>A0AAD6N9X3_PENCN</name>
<dbReference type="SUPFAM" id="SSF51182">
    <property type="entry name" value="RmlC-like cupins"/>
    <property type="match status" value="1"/>
</dbReference>
<evidence type="ECO:0000313" key="2">
    <source>
        <dbReference type="EMBL" id="KAJ6044758.1"/>
    </source>
</evidence>
<dbReference type="InterPro" id="IPR013096">
    <property type="entry name" value="Cupin_2"/>
</dbReference>
<dbReference type="InterPro" id="IPR014710">
    <property type="entry name" value="RmlC-like_jellyroll"/>
</dbReference>
<keyword evidence="3" id="KW-1185">Reference proteome</keyword>
<evidence type="ECO:0000313" key="3">
    <source>
        <dbReference type="Proteomes" id="UP001219568"/>
    </source>
</evidence>
<protein>
    <recommendedName>
        <fullName evidence="1">Cupin type-2 domain-containing protein</fullName>
    </recommendedName>
</protein>
<dbReference type="Gene3D" id="2.60.120.10">
    <property type="entry name" value="Jelly Rolls"/>
    <property type="match status" value="1"/>
</dbReference>
<reference evidence="2" key="2">
    <citation type="submission" date="2023-01" db="EMBL/GenBank/DDBJ databases">
        <authorList>
            <person name="Petersen C."/>
        </authorList>
    </citation>
    <scope>NUCLEOTIDE SEQUENCE</scope>
    <source>
        <strain evidence="2">IBT 15450</strain>
    </source>
</reference>
<dbReference type="AlphaFoldDB" id="A0AAD6N9X3"/>
<dbReference type="Proteomes" id="UP001219568">
    <property type="component" value="Unassembled WGS sequence"/>
</dbReference>
<gene>
    <name evidence="2" type="ORF">N7460_006113</name>
</gene>
<sequence>MKPTETFSGDVSLDPIHMGTDAAIAYFTVTPCAQTHWYTHEKGQMIKVVAGSGRICDKGGVPRCLKTGDVVWAPARNIHWHGADDSSIMTQFVIGIGSTVWHVAVTEGEYSEKVNN</sequence>
<reference evidence="2" key="1">
    <citation type="journal article" date="2023" name="IMA Fungus">
        <title>Comparative genomic study of the Penicillium genus elucidates a diverse pangenome and 15 lateral gene transfer events.</title>
        <authorList>
            <person name="Petersen C."/>
            <person name="Sorensen T."/>
            <person name="Nielsen M.R."/>
            <person name="Sondergaard T.E."/>
            <person name="Sorensen J.L."/>
            <person name="Fitzpatrick D.A."/>
            <person name="Frisvad J.C."/>
            <person name="Nielsen K.L."/>
        </authorList>
    </citation>
    <scope>NUCLEOTIDE SEQUENCE</scope>
    <source>
        <strain evidence="2">IBT 15450</strain>
    </source>
</reference>
<dbReference type="InterPro" id="IPR011051">
    <property type="entry name" value="RmlC_Cupin_sf"/>
</dbReference>
<accession>A0AAD6N9X3</accession>
<proteinExistence type="predicted"/>
<feature type="domain" description="Cupin type-2" evidence="1">
    <location>
        <begin position="26"/>
        <end position="89"/>
    </location>
</feature>
<dbReference type="Pfam" id="PF07883">
    <property type="entry name" value="Cupin_2"/>
    <property type="match status" value="1"/>
</dbReference>